<dbReference type="EMBL" id="JAGTXO010000007">
    <property type="protein sequence ID" value="KAG8466551.1"/>
    <property type="molecule type" value="Genomic_DNA"/>
</dbReference>
<feature type="region of interest" description="Disordered" evidence="1">
    <location>
        <begin position="110"/>
        <end position="179"/>
    </location>
</feature>
<accession>A0A8J6CCW9</accession>
<gene>
    <name evidence="2" type="ORF">KFE25_007930</name>
</gene>
<dbReference type="InterPro" id="IPR011990">
    <property type="entry name" value="TPR-like_helical_dom_sf"/>
</dbReference>
<evidence type="ECO:0000313" key="3">
    <source>
        <dbReference type="Proteomes" id="UP000751190"/>
    </source>
</evidence>
<feature type="compositionally biased region" description="Low complexity" evidence="1">
    <location>
        <begin position="117"/>
        <end position="128"/>
    </location>
</feature>
<protein>
    <submittedName>
        <fullName evidence="2">Uncharacterized protein</fullName>
    </submittedName>
</protein>
<dbReference type="Gene3D" id="1.25.40.10">
    <property type="entry name" value="Tetratricopeptide repeat domain"/>
    <property type="match status" value="1"/>
</dbReference>
<name>A0A8J6CCW9_DIALT</name>
<dbReference type="AlphaFoldDB" id="A0A8J6CCW9"/>
<evidence type="ECO:0000313" key="2">
    <source>
        <dbReference type="EMBL" id="KAG8466551.1"/>
    </source>
</evidence>
<proteinExistence type="predicted"/>
<organism evidence="2 3">
    <name type="scientific">Diacronema lutheri</name>
    <name type="common">Unicellular marine alga</name>
    <name type="synonym">Monochrysis lutheri</name>
    <dbReference type="NCBI Taxonomy" id="2081491"/>
    <lineage>
        <taxon>Eukaryota</taxon>
        <taxon>Haptista</taxon>
        <taxon>Haptophyta</taxon>
        <taxon>Pavlovophyceae</taxon>
        <taxon>Pavlovales</taxon>
        <taxon>Pavlovaceae</taxon>
        <taxon>Diacronema</taxon>
    </lineage>
</organism>
<dbReference type="Proteomes" id="UP000751190">
    <property type="component" value="Unassembled WGS sequence"/>
</dbReference>
<reference evidence="2" key="1">
    <citation type="submission" date="2021-05" db="EMBL/GenBank/DDBJ databases">
        <title>The genome of the haptophyte Pavlova lutheri (Diacronema luteri, Pavlovales) - a model for lipid biosynthesis in eukaryotic algae.</title>
        <authorList>
            <person name="Hulatt C.J."/>
            <person name="Posewitz M.C."/>
        </authorList>
    </citation>
    <scope>NUCLEOTIDE SEQUENCE</scope>
    <source>
        <strain evidence="2">NIVA-4/92</strain>
    </source>
</reference>
<dbReference type="OrthoDB" id="10632754at2759"/>
<evidence type="ECO:0000256" key="1">
    <source>
        <dbReference type="SAM" id="MobiDB-lite"/>
    </source>
</evidence>
<keyword evidence="3" id="KW-1185">Reference proteome</keyword>
<comment type="caution">
    <text evidence="2">The sequence shown here is derived from an EMBL/GenBank/DDBJ whole genome shotgun (WGS) entry which is preliminary data.</text>
</comment>
<dbReference type="SUPFAM" id="SSF48452">
    <property type="entry name" value="TPR-like"/>
    <property type="match status" value="1"/>
</dbReference>
<sequence length="496" mass="51597">MSENRRSRDAGNLLFAEGKFEEAVAEYRRALTESQLGIDERVDLLANLAVAQLKLGDAHGSAETCSSASLLASNERVLKTAVKAYQQLGDAAAVRDAKLALRAATSGGDAFAADGQRNGAARGAHANAPTGTAPTRNEAEGEVQFEPEGEARAGPPDFERAACAEPTSGAVPSADVGAQRGTAARMVGRSADSDARAVEASMSELQHNLGPKLHELIAGVDKWAARLEASGAQSPVLPRLDELATLAAGSRIAVCVSLDGAALDAGSARSLGAALLRVCAATAPACTGAPSATEEVDGAPLDEPLADDEREARVRQLGADALRLSPVQIADALRDRCGVQLRPEFSEWCEVATMEEWPLCVLSHSLKPVVRQLLRQAGLGHVTALAADAICRADAGSSSWEATGWSATDRIRALRGWLSSSGPVTAQPGPATALQLVLVGASAQDALLLRAEPPLVRTLYALRGSALERWCAAHGVACRTFASFDALRDDLAALSR</sequence>